<keyword evidence="3" id="KW-1185">Reference proteome</keyword>
<dbReference type="EMBL" id="SESI01000003">
    <property type="protein sequence ID" value="TQQ79392.1"/>
    <property type="molecule type" value="Genomic_DNA"/>
</dbReference>
<evidence type="ECO:0000313" key="3">
    <source>
        <dbReference type="Proteomes" id="UP000315385"/>
    </source>
</evidence>
<dbReference type="InterPro" id="IPR016024">
    <property type="entry name" value="ARM-type_fold"/>
</dbReference>
<comment type="caution">
    <text evidence="2">The sequence shown here is derived from an EMBL/GenBank/DDBJ whole genome shotgun (WGS) entry which is preliminary data.</text>
</comment>
<dbReference type="AlphaFoldDB" id="A0A544QLE2"/>
<feature type="region of interest" description="Disordered" evidence="1">
    <location>
        <begin position="23"/>
        <end position="135"/>
    </location>
</feature>
<sequence>MAFQSPHHVPHCCCCGSPISWLSDEPGSDRPTEQAVGPDSPPVLGGQPTIGADPATGDATPEPDGGTRLLTPIPNPVCEGCATAATTPDGSSIDPPSATDLPSATDSPSATDPSSTSDSPAEPPATPPASGPNPVVVDGVTCWRIGTDETWQLARDALGCESAAEFLRRHTDADGRPLRWFGIDHHGSPRQVRIEPDTVGDITAFCEHVADGTAIRIETTAGARSIDVPVVDVRRAADDRSAHAAPQVSALTAESAPRRLTISPSAIETISIPPQPTVSAPEPDASPQQLDRYGQLASAAPGVIDTAGLAAVARTADPQTQTTALRIVASVLAATPTPGVTAVESLVACLDDGRLSRLYALRSLAHIAAVQPAVVADAVDAVIDTLPADSRLVATAATRLLGHVADHDPGAVVDAIPAFGSLLAPTPTRARRQALATVGLVAKNHPDAVRPLVPQLCSLLETDDTAYRITTTAALGRVTAAYPAAATPAVPTLLAQLTADSSELRANTVGILGDIAAEYPTDIAPYTDELAGLLSDSDPTVRSNTAGAFARIAAVRPRHVKPFVDALVDLLDDSWTRSRVHACWALGRCDAAAAADALAERRHTDPKESVRQRAAWALDRIT</sequence>
<feature type="region of interest" description="Disordered" evidence="1">
    <location>
        <begin position="264"/>
        <end position="289"/>
    </location>
</feature>
<feature type="compositionally biased region" description="Pro residues" evidence="1">
    <location>
        <begin position="121"/>
        <end position="131"/>
    </location>
</feature>
<dbReference type="OrthoDB" id="197870at2157"/>
<dbReference type="RefSeq" id="WP_142443982.1">
    <property type="nucleotide sequence ID" value="NZ_SESI01000003.1"/>
</dbReference>
<dbReference type="Pfam" id="PF13646">
    <property type="entry name" value="HEAT_2"/>
    <property type="match status" value="1"/>
</dbReference>
<dbReference type="Gene3D" id="1.25.10.10">
    <property type="entry name" value="Leucine-rich Repeat Variant"/>
    <property type="match status" value="2"/>
</dbReference>
<evidence type="ECO:0008006" key="4">
    <source>
        <dbReference type="Google" id="ProtNLM"/>
    </source>
</evidence>
<protein>
    <recommendedName>
        <fullName evidence="4">HEAT repeat domain-containing protein</fullName>
    </recommendedName>
</protein>
<evidence type="ECO:0000313" key="2">
    <source>
        <dbReference type="EMBL" id="TQQ79392.1"/>
    </source>
</evidence>
<gene>
    <name evidence="2" type="ORF">EWF95_10245</name>
</gene>
<dbReference type="Proteomes" id="UP000315385">
    <property type="component" value="Unassembled WGS sequence"/>
</dbReference>
<name>A0A544QLE2_9EURY</name>
<proteinExistence type="predicted"/>
<evidence type="ECO:0000256" key="1">
    <source>
        <dbReference type="SAM" id="MobiDB-lite"/>
    </source>
</evidence>
<dbReference type="InterPro" id="IPR011989">
    <property type="entry name" value="ARM-like"/>
</dbReference>
<reference evidence="2 3" key="1">
    <citation type="submission" date="2019-02" db="EMBL/GenBank/DDBJ databases">
        <title>Halonotius sp. a new haloqrchaeon isolated from saline water.</title>
        <authorList>
            <person name="Duran-Viseras A."/>
            <person name="Sanchez-Porro C."/>
            <person name="Ventosa A."/>
        </authorList>
    </citation>
    <scope>NUCLEOTIDE SEQUENCE [LARGE SCALE GENOMIC DNA]</scope>
    <source>
        <strain evidence="2 3">F9-27</strain>
    </source>
</reference>
<organism evidence="2 3">
    <name type="scientific">Halonotius roseus</name>
    <dbReference type="NCBI Taxonomy" id="2511997"/>
    <lineage>
        <taxon>Archaea</taxon>
        <taxon>Methanobacteriati</taxon>
        <taxon>Methanobacteriota</taxon>
        <taxon>Stenosarchaea group</taxon>
        <taxon>Halobacteria</taxon>
        <taxon>Halobacteriales</taxon>
        <taxon>Haloferacaceae</taxon>
        <taxon>Halonotius</taxon>
    </lineage>
</organism>
<dbReference type="SUPFAM" id="SSF48371">
    <property type="entry name" value="ARM repeat"/>
    <property type="match status" value="1"/>
</dbReference>
<feature type="compositionally biased region" description="Low complexity" evidence="1">
    <location>
        <begin position="102"/>
        <end position="120"/>
    </location>
</feature>
<accession>A0A544QLE2</accession>